<evidence type="ECO:0000256" key="5">
    <source>
        <dbReference type="ARBA" id="ARBA00037232"/>
    </source>
</evidence>
<dbReference type="OrthoDB" id="6109at2759"/>
<keyword evidence="3" id="KW-0694">RNA-binding</keyword>
<dbReference type="InterPro" id="IPR050358">
    <property type="entry name" value="RSE1/DDB1/CFT1"/>
</dbReference>
<keyword evidence="2" id="KW-0507">mRNA processing</keyword>
<evidence type="ECO:0000256" key="7">
    <source>
        <dbReference type="ARBA" id="ARBA00039187"/>
    </source>
</evidence>
<dbReference type="GO" id="GO:0005634">
    <property type="term" value="C:nucleus"/>
    <property type="evidence" value="ECO:0007669"/>
    <property type="project" value="UniProtKB-SubCell"/>
</dbReference>
<dbReference type="EMBL" id="ML978729">
    <property type="protein sequence ID" value="KAF2085680.1"/>
    <property type="molecule type" value="Genomic_DNA"/>
</dbReference>
<dbReference type="PANTHER" id="PTHR10644">
    <property type="entry name" value="DNA REPAIR/RNA PROCESSING CPSF FAMILY"/>
    <property type="match status" value="1"/>
</dbReference>
<evidence type="ECO:0000313" key="13">
    <source>
        <dbReference type="EMBL" id="KAF2085680.1"/>
    </source>
</evidence>
<proteinExistence type="inferred from homology"/>
<dbReference type="InterPro" id="IPR058543">
    <property type="entry name" value="Beta-prop_RSE1/DDB1/CPSF1_2nd"/>
</dbReference>
<dbReference type="InterPro" id="IPR018846">
    <property type="entry name" value="Beta-prop_RSE1/DDB1/CPSF1_1st"/>
</dbReference>
<comment type="subcellular location">
    <subcellularLocation>
        <location evidence="1">Nucleus</location>
    </subcellularLocation>
</comment>
<evidence type="ECO:0000256" key="1">
    <source>
        <dbReference type="ARBA" id="ARBA00004123"/>
    </source>
</evidence>
<comment type="similarity">
    <text evidence="6">Belongs to the CFT1 family.</text>
</comment>
<dbReference type="InterPro" id="IPR004871">
    <property type="entry name" value="RSE1/DDB1/CPSF1_C"/>
</dbReference>
<evidence type="ECO:0000256" key="4">
    <source>
        <dbReference type="ARBA" id="ARBA00023242"/>
    </source>
</evidence>
<dbReference type="Pfam" id="PF10433">
    <property type="entry name" value="Beta-prop_RSE1_1st"/>
    <property type="match status" value="1"/>
</dbReference>
<evidence type="ECO:0000256" key="2">
    <source>
        <dbReference type="ARBA" id="ARBA00022664"/>
    </source>
</evidence>
<evidence type="ECO:0000256" key="8">
    <source>
        <dbReference type="ARBA" id="ARBA00039443"/>
    </source>
</evidence>
<evidence type="ECO:0000259" key="12">
    <source>
        <dbReference type="Pfam" id="PF23726"/>
    </source>
</evidence>
<evidence type="ECO:0000313" key="14">
    <source>
        <dbReference type="Proteomes" id="UP000799776"/>
    </source>
</evidence>
<dbReference type="Gene3D" id="2.130.10.10">
    <property type="entry name" value="YVTN repeat-like/Quinoprotein amine dehydrogenase"/>
    <property type="match status" value="2"/>
</dbReference>
<keyword evidence="14" id="KW-1185">Reference proteome</keyword>
<evidence type="ECO:0000256" key="9">
    <source>
        <dbReference type="ARBA" id="ARBA00041264"/>
    </source>
</evidence>
<evidence type="ECO:0000259" key="11">
    <source>
        <dbReference type="Pfam" id="PF10433"/>
    </source>
</evidence>
<dbReference type="FunFam" id="2.130.10.10:FF:000788">
    <property type="entry name" value="mRNA cleavage and polyadenylation factor subunit"/>
    <property type="match status" value="1"/>
</dbReference>
<dbReference type="FunFam" id="2.130.10.10:FF:000625">
    <property type="entry name" value="mRNA cleavage and polyadenylation factor subunit"/>
    <property type="match status" value="1"/>
</dbReference>
<gene>
    <name evidence="13" type="ORF">K490DRAFT_46246</name>
</gene>
<dbReference type="Pfam" id="PF03178">
    <property type="entry name" value="CPSF_A"/>
    <property type="match status" value="1"/>
</dbReference>
<evidence type="ECO:0000256" key="6">
    <source>
        <dbReference type="ARBA" id="ARBA00038304"/>
    </source>
</evidence>
<protein>
    <recommendedName>
        <fullName evidence="8">Protein CFT1</fullName>
    </recommendedName>
    <alternativeName>
        <fullName evidence="9">Cleavage factor two protein 1</fullName>
    </alternativeName>
    <alternativeName>
        <fullName evidence="7">Protein cft1</fullName>
    </alternativeName>
</protein>
<evidence type="ECO:0000256" key="3">
    <source>
        <dbReference type="ARBA" id="ARBA00022884"/>
    </source>
</evidence>
<feature type="domain" description="RSE1/DDB1/CPSF1 first beta-propeller" evidence="11">
    <location>
        <begin position="79"/>
        <end position="446"/>
    </location>
</feature>
<feature type="domain" description="RSE1/DDB1/CPSF1 second beta-propeller" evidence="12">
    <location>
        <begin position="563"/>
        <end position="951"/>
    </location>
</feature>
<dbReference type="Pfam" id="PF23726">
    <property type="entry name" value="Beta-prop_RSE1_2nd"/>
    <property type="match status" value="1"/>
</dbReference>
<reference evidence="13" key="1">
    <citation type="journal article" date="2020" name="Stud. Mycol.">
        <title>101 Dothideomycetes genomes: a test case for predicting lifestyles and emergence of pathogens.</title>
        <authorList>
            <person name="Haridas S."/>
            <person name="Albert R."/>
            <person name="Binder M."/>
            <person name="Bloem J."/>
            <person name="Labutti K."/>
            <person name="Salamov A."/>
            <person name="Andreopoulos B."/>
            <person name="Baker S."/>
            <person name="Barry K."/>
            <person name="Bills G."/>
            <person name="Bluhm B."/>
            <person name="Cannon C."/>
            <person name="Castanera R."/>
            <person name="Culley D."/>
            <person name="Daum C."/>
            <person name="Ezra D."/>
            <person name="Gonzalez J."/>
            <person name="Henrissat B."/>
            <person name="Kuo A."/>
            <person name="Liang C."/>
            <person name="Lipzen A."/>
            <person name="Lutzoni F."/>
            <person name="Magnuson J."/>
            <person name="Mondo S."/>
            <person name="Nolan M."/>
            <person name="Ohm R."/>
            <person name="Pangilinan J."/>
            <person name="Park H.-J."/>
            <person name="Ramirez L."/>
            <person name="Alfaro M."/>
            <person name="Sun H."/>
            <person name="Tritt A."/>
            <person name="Yoshinaga Y."/>
            <person name="Zwiers L.-H."/>
            <person name="Turgeon B."/>
            <person name="Goodwin S."/>
            <person name="Spatafora J."/>
            <person name="Crous P."/>
            <person name="Grigoriev I."/>
        </authorList>
    </citation>
    <scope>NUCLEOTIDE SEQUENCE</scope>
    <source>
        <strain evidence="13">CBS 121410</strain>
    </source>
</reference>
<keyword evidence="4" id="KW-0539">Nucleus</keyword>
<name>A0A9P4LTM5_9PEZI</name>
<accession>A0A9P4LTM5</accession>
<dbReference type="GO" id="GO:0006397">
    <property type="term" value="P:mRNA processing"/>
    <property type="evidence" value="ECO:0007669"/>
    <property type="project" value="UniProtKB-KW"/>
</dbReference>
<dbReference type="Proteomes" id="UP000799776">
    <property type="component" value="Unassembled WGS sequence"/>
</dbReference>
<dbReference type="InterPro" id="IPR015943">
    <property type="entry name" value="WD40/YVTN_repeat-like_dom_sf"/>
</dbReference>
<evidence type="ECO:0000259" key="10">
    <source>
        <dbReference type="Pfam" id="PF03178"/>
    </source>
</evidence>
<sequence>MQVYTELTPPTAVTNAVNLSFLGPKANNLVVAKASLLQVFEFRSIVTEANQAAKDVAPSTSAPADAPEPIDPYAQRTENTTKFVLVAEYSLSGTVLSLARIKALDTKSGGDALLIAFRDAKLSLVEWDPAVHSLSTISIHYYEGEELQGSPWDADLDQHHNFLVADPSSRCAALKFGARRLAILPFRQLGDDLVEDDYDADFDGPREAKDKVTNGEEAVNKTPYTSSFALSLPQLDPSLTHPVHLDFLHEYREPTFGIISAPRATAASLLYERKDPLTFTVFTLDLEEKASTALLSVNGLPYDVYKVLPLAQPVGGALLLGGNELIHVDQAGKTSAVAVNEFAKQCSSFPMSDQSSLAMRLEDCVIEQLSSENGDMLIILRDGTLAILSFKLDGRNVAGLSVHRVPEDRGGSVVKTAATCTSAIGRGRIFVGSEDSDSAILGWTRKTAQLARKRSHAEMLADDAELSFDDEDLEDDDDLYATGATSSKATSGAESNAPGNYIFRIHDTLPSLAPTTDVTLGSHSALAQGHATSELSQDELDLVLSCGRGKAGSLAVVKREINPRVLRKADFSNARAVWSVHAKKPVPKGLLPVGNDGPEARLAADADHDQLVIVSRTGSAGEESAVYEITERGFEETTMGDFEREDAATIDVGTIAGGTRIVQILKGEIRSYDSELSLDQILPMEDENGAELRIISASFADPYILILRDDSSVIVLEADSKGEMEEIDRGDALLASKWLSGAIYRSAYTNDKALLYLLSAEGGLQVFELPDLSKPVHVAASLTYLPPVMTEAFTARRGAAKAALTEIMPADLGDSTHKFPHLIVRTSTNDLVIYQPFHHPAREPGQPFTQNLKWLKVSQPKLPEYSDEPSLEAEDAGNESILKALPNVCGYSTVFLSGTSPSFILKEAASIPRVIKFRSKAVKSLSGFHTATCDRGFMHLDVDGSLRVSQLPPGFRFGDSGWAIRKIPLGQVPQAVCYYPPRDVYVVGVSEMVDFQLPEDEHHHEWADENISFRPQVEHGLIKVIEPQYWSTIDTYQLEPTESVLCIKSLNLEVSETTHERKRLIAVGTAIVGGEDLPSRGCIHIFEVITVVPEPGRPETNRRLKLIAKEEVRGAVTAVSEVGTQGFLIMAQGQKCLVRGLKEDGTLLPVAFMDMQCYVSVLKELRGTGMLLMGDLAKGLWFTGYTEDPYKMLLFGKSRSRMEILAAEFLPHDKQLNIIVADPDANIHVFQYDPDHPKSLSGQRLLHKSTFHTGHHITTMMLLPSTLAPAATAIDSSADAMAIDGEDPAAGSGSLHQILVTSQTGSLALITPVDEQMYRRLSALQTYLSNVLEHYGGLNPRAYRAVESEGFGARGVLDGAMCARGAELGRPKWAEGVARVGVEEWVLRSDLEVVGGGGLGFL</sequence>
<feature type="domain" description="RSE1/DDB1/CPSF1 C-terminal" evidence="10">
    <location>
        <begin position="1022"/>
        <end position="1364"/>
    </location>
</feature>
<comment type="caution">
    <text evidence="13">The sequence shown here is derived from an EMBL/GenBank/DDBJ whole genome shotgun (WGS) entry which is preliminary data.</text>
</comment>
<comment type="function">
    <text evidence="5">RNA-binding component of the cleavage and polyadenylation factor (CPF) complex, which plays a key role in polyadenylation-dependent pre-mRNA 3'-end formation and cooperates with cleavage factors including the CFIA complex and NAB4/CFIB. Involved in poly(A) site recognition. May be involved in coupling transcription termination and mRNA 3'-end formation.</text>
</comment>
<organism evidence="13 14">
    <name type="scientific">Saccharata proteae CBS 121410</name>
    <dbReference type="NCBI Taxonomy" id="1314787"/>
    <lineage>
        <taxon>Eukaryota</taxon>
        <taxon>Fungi</taxon>
        <taxon>Dikarya</taxon>
        <taxon>Ascomycota</taxon>
        <taxon>Pezizomycotina</taxon>
        <taxon>Dothideomycetes</taxon>
        <taxon>Dothideomycetes incertae sedis</taxon>
        <taxon>Botryosphaeriales</taxon>
        <taxon>Saccharataceae</taxon>
        <taxon>Saccharata</taxon>
    </lineage>
</organism>
<dbReference type="GO" id="GO:0003723">
    <property type="term" value="F:RNA binding"/>
    <property type="evidence" value="ECO:0007669"/>
    <property type="project" value="UniProtKB-KW"/>
</dbReference>